<dbReference type="EMBL" id="UINC01016724">
    <property type="protein sequence ID" value="SVA69422.1"/>
    <property type="molecule type" value="Genomic_DNA"/>
</dbReference>
<organism evidence="1">
    <name type="scientific">marine metagenome</name>
    <dbReference type="NCBI Taxonomy" id="408172"/>
    <lineage>
        <taxon>unclassified sequences</taxon>
        <taxon>metagenomes</taxon>
        <taxon>ecological metagenomes</taxon>
    </lineage>
</organism>
<dbReference type="AlphaFoldDB" id="A0A381XY90"/>
<reference evidence="1" key="1">
    <citation type="submission" date="2018-05" db="EMBL/GenBank/DDBJ databases">
        <authorList>
            <person name="Lanie J.A."/>
            <person name="Ng W.-L."/>
            <person name="Kazmierczak K.M."/>
            <person name="Andrzejewski T.M."/>
            <person name="Davidsen T.M."/>
            <person name="Wayne K.J."/>
            <person name="Tettelin H."/>
            <person name="Glass J.I."/>
            <person name="Rusch D."/>
            <person name="Podicherti R."/>
            <person name="Tsui H.-C.T."/>
            <person name="Winkler M.E."/>
        </authorList>
    </citation>
    <scope>NUCLEOTIDE SEQUENCE</scope>
</reference>
<gene>
    <name evidence="1" type="ORF">METZ01_LOCUS122276</name>
</gene>
<proteinExistence type="predicted"/>
<sequence length="67" mass="7720">MNTGNNVGWRNHFIARHNTPGLRGYPILESGKHGELRANITRTGWLGFFQESRRKMPQRKPDTTLSN</sequence>
<evidence type="ECO:0000313" key="1">
    <source>
        <dbReference type="EMBL" id="SVA69422.1"/>
    </source>
</evidence>
<name>A0A381XY90_9ZZZZ</name>
<protein>
    <submittedName>
        <fullName evidence="1">Uncharacterized protein</fullName>
    </submittedName>
</protein>
<accession>A0A381XY90</accession>